<reference evidence="1" key="1">
    <citation type="submission" date="2020-04" db="EMBL/GenBank/DDBJ databases">
        <title>Hybrid Assembly of Korean Phytophthora infestans isolates.</title>
        <authorList>
            <person name="Prokchorchik M."/>
            <person name="Lee Y."/>
            <person name="Seo J."/>
            <person name="Cho J.-H."/>
            <person name="Park Y.-E."/>
            <person name="Jang D.-C."/>
            <person name="Im J.-S."/>
            <person name="Choi J.-G."/>
            <person name="Park H.-J."/>
            <person name="Lee G.-B."/>
            <person name="Lee Y.-G."/>
            <person name="Hong S.-Y."/>
            <person name="Cho K."/>
            <person name="Sohn K.H."/>
        </authorList>
    </citation>
    <scope>NUCLEOTIDE SEQUENCE</scope>
    <source>
        <strain evidence="1">KR_1_A1</strain>
    </source>
</reference>
<accession>A0A833W6L5</accession>
<evidence type="ECO:0000313" key="1">
    <source>
        <dbReference type="EMBL" id="KAF4044539.1"/>
    </source>
</evidence>
<protein>
    <submittedName>
        <fullName evidence="1">Uncharacterized protein</fullName>
    </submittedName>
</protein>
<name>A0A833W6L5_PHYIN</name>
<comment type="caution">
    <text evidence="1">The sequence shown here is derived from an EMBL/GenBank/DDBJ whole genome shotgun (WGS) entry which is preliminary data.</text>
</comment>
<proteinExistence type="predicted"/>
<gene>
    <name evidence="1" type="ORF">GN244_ATG03084</name>
</gene>
<dbReference type="Proteomes" id="UP000602510">
    <property type="component" value="Unassembled WGS sequence"/>
</dbReference>
<dbReference type="EMBL" id="WSZM01000067">
    <property type="protein sequence ID" value="KAF4044539.1"/>
    <property type="molecule type" value="Genomic_DNA"/>
</dbReference>
<organism evidence="1 2">
    <name type="scientific">Phytophthora infestans</name>
    <name type="common">Potato late blight agent</name>
    <name type="synonym">Botrytis infestans</name>
    <dbReference type="NCBI Taxonomy" id="4787"/>
    <lineage>
        <taxon>Eukaryota</taxon>
        <taxon>Sar</taxon>
        <taxon>Stramenopiles</taxon>
        <taxon>Oomycota</taxon>
        <taxon>Peronosporomycetes</taxon>
        <taxon>Peronosporales</taxon>
        <taxon>Peronosporaceae</taxon>
        <taxon>Phytophthora</taxon>
    </lineage>
</organism>
<sequence length="81" mass="9142">MATGQQTEVCVRQYLPTDQEGLNAVFVDGCESYRDSFRSLVQDRWTNFIQEGLDGDLSRIPSTYIAPGGNFWVVTTMENSE</sequence>
<evidence type="ECO:0000313" key="2">
    <source>
        <dbReference type="Proteomes" id="UP000602510"/>
    </source>
</evidence>
<keyword evidence="2" id="KW-1185">Reference proteome</keyword>
<dbReference type="AlphaFoldDB" id="A0A833W6L5"/>